<protein>
    <submittedName>
        <fullName evidence="2">Uncharacterized protein</fullName>
    </submittedName>
</protein>
<reference evidence="2" key="1">
    <citation type="submission" date="2023-08" db="EMBL/GenBank/DDBJ databases">
        <title>Chromosome-level Genome Assembly of mud carp (Cirrhinus molitorella).</title>
        <authorList>
            <person name="Liu H."/>
        </authorList>
    </citation>
    <scope>NUCLEOTIDE SEQUENCE</scope>
    <source>
        <strain evidence="2">Prfri</strain>
        <tissue evidence="2">Muscle</tissue>
    </source>
</reference>
<sequence>MSPLRGHESRISCSRAALFSERDPASRTLPLSSSQEPVRKKQRGREPQHSAASELTPAQPPRASPSPQREASPVLFSCPDQRSSAHESNLVSFGGSDDEALDDSSSASSLRPEVHDCEKSEAL</sequence>
<evidence type="ECO:0000313" key="2">
    <source>
        <dbReference type="EMBL" id="KAK2892402.1"/>
    </source>
</evidence>
<evidence type="ECO:0000256" key="1">
    <source>
        <dbReference type="SAM" id="MobiDB-lite"/>
    </source>
</evidence>
<accession>A0AA88PYB6</accession>
<proteinExistence type="predicted"/>
<feature type="region of interest" description="Disordered" evidence="1">
    <location>
        <begin position="1"/>
        <end position="123"/>
    </location>
</feature>
<comment type="caution">
    <text evidence="2">The sequence shown here is derived from an EMBL/GenBank/DDBJ whole genome shotgun (WGS) entry which is preliminary data.</text>
</comment>
<feature type="compositionally biased region" description="Basic and acidic residues" evidence="1">
    <location>
        <begin position="1"/>
        <end position="10"/>
    </location>
</feature>
<organism evidence="2 3">
    <name type="scientific">Cirrhinus molitorella</name>
    <name type="common">mud carp</name>
    <dbReference type="NCBI Taxonomy" id="172907"/>
    <lineage>
        <taxon>Eukaryota</taxon>
        <taxon>Metazoa</taxon>
        <taxon>Chordata</taxon>
        <taxon>Craniata</taxon>
        <taxon>Vertebrata</taxon>
        <taxon>Euteleostomi</taxon>
        <taxon>Actinopterygii</taxon>
        <taxon>Neopterygii</taxon>
        <taxon>Teleostei</taxon>
        <taxon>Ostariophysi</taxon>
        <taxon>Cypriniformes</taxon>
        <taxon>Cyprinidae</taxon>
        <taxon>Labeoninae</taxon>
        <taxon>Labeonini</taxon>
        <taxon>Cirrhinus</taxon>
    </lineage>
</organism>
<keyword evidence="3" id="KW-1185">Reference proteome</keyword>
<dbReference type="Proteomes" id="UP001187343">
    <property type="component" value="Unassembled WGS sequence"/>
</dbReference>
<name>A0AA88PYB6_9TELE</name>
<gene>
    <name evidence="2" type="ORF">Q8A67_012390</name>
</gene>
<evidence type="ECO:0000313" key="3">
    <source>
        <dbReference type="Proteomes" id="UP001187343"/>
    </source>
</evidence>
<dbReference type="EMBL" id="JAUYZG010000012">
    <property type="protein sequence ID" value="KAK2892402.1"/>
    <property type="molecule type" value="Genomic_DNA"/>
</dbReference>
<feature type="compositionally biased region" description="Basic and acidic residues" evidence="1">
    <location>
        <begin position="112"/>
        <end position="123"/>
    </location>
</feature>
<feature type="compositionally biased region" description="Polar residues" evidence="1">
    <location>
        <begin position="80"/>
        <end position="91"/>
    </location>
</feature>
<dbReference type="AlphaFoldDB" id="A0AA88PYB6"/>